<evidence type="ECO:0000256" key="5">
    <source>
        <dbReference type="ARBA" id="ARBA00007434"/>
    </source>
</evidence>
<keyword evidence="8" id="KW-0833">Ubl conjugation pathway</keyword>
<dbReference type="GO" id="GO:0000209">
    <property type="term" value="P:protein polyubiquitination"/>
    <property type="evidence" value="ECO:0007669"/>
    <property type="project" value="TreeGrafter"/>
</dbReference>
<comment type="similarity">
    <text evidence="5">Belongs to the ubiquitin conjugation factor E4 family.</text>
</comment>
<keyword evidence="7" id="KW-0808">Transferase</keyword>
<keyword evidence="10" id="KW-0539">Nucleus</keyword>
<accession>A0AAV9JXS0</accession>
<dbReference type="EMBL" id="JAVFHQ010000003">
    <property type="protein sequence ID" value="KAK4549873.1"/>
    <property type="molecule type" value="Genomic_DNA"/>
</dbReference>
<dbReference type="PROSITE" id="PS51698">
    <property type="entry name" value="U_BOX"/>
    <property type="match status" value="1"/>
</dbReference>
<dbReference type="GO" id="GO:0005634">
    <property type="term" value="C:nucleus"/>
    <property type="evidence" value="ECO:0007669"/>
    <property type="project" value="UniProtKB-SubCell"/>
</dbReference>
<evidence type="ECO:0000256" key="4">
    <source>
        <dbReference type="ARBA" id="ARBA00004906"/>
    </source>
</evidence>
<proteinExistence type="inferred from homology"/>
<feature type="compositionally biased region" description="Gly residues" evidence="12">
    <location>
        <begin position="1086"/>
        <end position="1103"/>
    </location>
</feature>
<feature type="region of interest" description="Disordered" evidence="12">
    <location>
        <begin position="1081"/>
        <end position="1110"/>
    </location>
</feature>
<dbReference type="GO" id="GO:0000151">
    <property type="term" value="C:ubiquitin ligase complex"/>
    <property type="evidence" value="ECO:0007669"/>
    <property type="project" value="InterPro"/>
</dbReference>
<dbReference type="SMART" id="SM00504">
    <property type="entry name" value="Ubox"/>
    <property type="match status" value="1"/>
</dbReference>
<feature type="region of interest" description="Disordered" evidence="12">
    <location>
        <begin position="1"/>
        <end position="24"/>
    </location>
</feature>
<feature type="compositionally biased region" description="Low complexity" evidence="12">
    <location>
        <begin position="38"/>
        <end position="69"/>
    </location>
</feature>
<evidence type="ECO:0000256" key="2">
    <source>
        <dbReference type="ARBA" id="ARBA00004123"/>
    </source>
</evidence>
<keyword evidence="6" id="KW-0963">Cytoplasm</keyword>
<dbReference type="Pfam" id="PF10408">
    <property type="entry name" value="Ufd2P_core"/>
    <property type="match status" value="1"/>
</dbReference>
<dbReference type="Proteomes" id="UP001324427">
    <property type="component" value="Unassembled WGS sequence"/>
</dbReference>
<name>A0AAV9JXS0_9PEZI</name>
<dbReference type="InterPro" id="IPR003613">
    <property type="entry name" value="Ubox_domain"/>
</dbReference>
<dbReference type="Gene3D" id="3.30.40.10">
    <property type="entry name" value="Zinc/RING finger domain, C3HC4 (zinc finger)"/>
    <property type="match status" value="1"/>
</dbReference>
<sequence>MADSTMSDADKVREATPAPDAHLADISKIRAKRLAKLGGAQSNGSSSASLAPNGTATQSSAATPQSTATSPPPQQSTKAPTEPKPSQFSQLGMKQEQEKKAATPIKVRPRPASPAKRNSDGAERPRSQREPENLETWQDRNLRSIFRVTLRPEEVKDAHGHPLLFLGSTRQDLNDENAPFLLNNTVLEGAITEAASQAPGGKPFEYLLACFKRISRGIRGTKYSGADDPKRDILKETRRLCMSYCVFAVTMPEMFGENVPSTNPLVDHLLSDPECDSGICTDFLDEASTRMDEDESISTALVGAAEDLSRRLATVDMNGDYQSYVRGLMNLIRYPKIVEAITHSSMWAPADVEPQDIETKTLLGPFFRLSPMQLEVAQSYFSAPRTRDRNFITSAQNAVRLTLRNHQLLLFQIARSIAGSNAQCKEAMLDWFALCVNKNHKKRAMRVDYKTVSGDGFMVNVTVVLDQLCEPFMDASFSKIDKIDVDYLRRKPRVDISDETKINADQKAADEFYARPAEGTSGFTSEIFFLTVAAHHYGTEAAQTRMATMKKSVKRYEQDLETFEADRHKYLNDPRYLARFEEHVSKIKQQVDDMHSTIHATNGVLLDDLNQARSMQFMRLVIVWLLRLASRQNLPKSGELHLPLPADQPDVFRCLPEYFLEDIVENFKFITRNIPHIMTPQQCDEIIQICVAFLRNTEYVKNPGVKSGLVTILFFGVQPMHNSKTGMLGDLLIGSPFAHKHLLHALMRFYIEAESTGTHTQFYDKFNIRFEIFQVIKCIWANTMYRENLAREAAINTDFFVQFVNMIVNDVTFVLDESLSSFTKIHELTKELASAAFSALSEDERKEKTELLEDQKGKAKSYMGLTRESMETLILFTETLPEAFTMPEIVQRLADMLDYNLDIMVGDKRTNLRVDNADEYKFNPRALLTDIVKVFINLSGRARFVQAIAKDGRSYKPDNFTKAADLMRNKVYMSPLEIQTWTQLGDRVALVKAEEEEEEADLGEPPEEFMDPLMADLMTDPVILPISRQVVDRSTIRSHLLSDPNDPFNRTPLKIADVLPDDELRGRIQAWRAERLAVKRAEKEGGGGGGGGVAAVGGGGGGEAMDTSQG</sequence>
<dbReference type="GO" id="GO:0006511">
    <property type="term" value="P:ubiquitin-dependent protein catabolic process"/>
    <property type="evidence" value="ECO:0007669"/>
    <property type="project" value="InterPro"/>
</dbReference>
<dbReference type="GO" id="GO:0003755">
    <property type="term" value="F:peptidyl-prolyl cis-trans isomerase activity"/>
    <property type="evidence" value="ECO:0007669"/>
    <property type="project" value="UniProtKB-KW"/>
</dbReference>
<evidence type="ECO:0000259" key="13">
    <source>
        <dbReference type="PROSITE" id="PS51698"/>
    </source>
</evidence>
<dbReference type="PANTHER" id="PTHR13931">
    <property type="entry name" value="UBIQUITINATION FACTOR E4"/>
    <property type="match status" value="1"/>
</dbReference>
<evidence type="ECO:0000313" key="15">
    <source>
        <dbReference type="Proteomes" id="UP001324427"/>
    </source>
</evidence>
<dbReference type="PANTHER" id="PTHR13931:SF2">
    <property type="entry name" value="UBIQUITIN CONJUGATION FACTOR E4 B"/>
    <property type="match status" value="1"/>
</dbReference>
<feature type="domain" description="U-box" evidence="13">
    <location>
        <begin position="1004"/>
        <end position="1078"/>
    </location>
</feature>
<dbReference type="SUPFAM" id="SSF57850">
    <property type="entry name" value="RING/U-box"/>
    <property type="match status" value="1"/>
</dbReference>
<dbReference type="GO" id="GO:0034450">
    <property type="term" value="F:ubiquitin-ubiquitin ligase activity"/>
    <property type="evidence" value="ECO:0007669"/>
    <property type="project" value="InterPro"/>
</dbReference>
<dbReference type="GO" id="GO:0005737">
    <property type="term" value="C:cytoplasm"/>
    <property type="evidence" value="ECO:0007669"/>
    <property type="project" value="UniProtKB-SubCell"/>
</dbReference>
<evidence type="ECO:0000256" key="12">
    <source>
        <dbReference type="SAM" id="MobiDB-lite"/>
    </source>
</evidence>
<feature type="compositionally biased region" description="Basic and acidic residues" evidence="12">
    <location>
        <begin position="117"/>
        <end position="136"/>
    </location>
</feature>
<keyword evidence="9" id="KW-0697">Rotamase</keyword>
<comment type="caution">
    <text evidence="14">The sequence shown here is derived from an EMBL/GenBank/DDBJ whole genome shotgun (WGS) entry which is preliminary data.</text>
</comment>
<keyword evidence="11" id="KW-0175">Coiled coil</keyword>
<keyword evidence="9" id="KW-0413">Isomerase</keyword>
<gene>
    <name evidence="14" type="ORF">LTR36_005174</name>
</gene>
<dbReference type="AlphaFoldDB" id="A0AAV9JXS0"/>
<evidence type="ECO:0000313" key="14">
    <source>
        <dbReference type="EMBL" id="KAK4549873.1"/>
    </source>
</evidence>
<protein>
    <recommendedName>
        <fullName evidence="13">U-box domain-containing protein</fullName>
    </recommendedName>
</protein>
<organism evidence="14 15">
    <name type="scientific">Oleoguttula mirabilis</name>
    <dbReference type="NCBI Taxonomy" id="1507867"/>
    <lineage>
        <taxon>Eukaryota</taxon>
        <taxon>Fungi</taxon>
        <taxon>Dikarya</taxon>
        <taxon>Ascomycota</taxon>
        <taxon>Pezizomycotina</taxon>
        <taxon>Dothideomycetes</taxon>
        <taxon>Dothideomycetidae</taxon>
        <taxon>Mycosphaerellales</taxon>
        <taxon>Teratosphaeriaceae</taxon>
        <taxon>Oleoguttula</taxon>
    </lineage>
</organism>
<evidence type="ECO:0000256" key="8">
    <source>
        <dbReference type="ARBA" id="ARBA00022786"/>
    </source>
</evidence>
<dbReference type="GO" id="GO:0036503">
    <property type="term" value="P:ERAD pathway"/>
    <property type="evidence" value="ECO:0007669"/>
    <property type="project" value="InterPro"/>
</dbReference>
<evidence type="ECO:0000256" key="3">
    <source>
        <dbReference type="ARBA" id="ARBA00004496"/>
    </source>
</evidence>
<evidence type="ECO:0000256" key="6">
    <source>
        <dbReference type="ARBA" id="ARBA00022490"/>
    </source>
</evidence>
<comment type="pathway">
    <text evidence="4">Protein modification; protein ubiquitination.</text>
</comment>
<evidence type="ECO:0000256" key="10">
    <source>
        <dbReference type="ARBA" id="ARBA00023242"/>
    </source>
</evidence>
<evidence type="ECO:0000256" key="7">
    <source>
        <dbReference type="ARBA" id="ARBA00022679"/>
    </source>
</evidence>
<evidence type="ECO:0000256" key="11">
    <source>
        <dbReference type="SAM" id="Coils"/>
    </source>
</evidence>
<keyword evidence="15" id="KW-1185">Reference proteome</keyword>
<dbReference type="InterPro" id="IPR019474">
    <property type="entry name" value="Ub_conjug_fac_E4_core"/>
</dbReference>
<reference evidence="14 15" key="1">
    <citation type="submission" date="2021-11" db="EMBL/GenBank/DDBJ databases">
        <title>Black yeast isolated from Biological Soil Crust.</title>
        <authorList>
            <person name="Kurbessoian T."/>
        </authorList>
    </citation>
    <scope>NUCLEOTIDE SEQUENCE [LARGE SCALE GENOMIC DNA]</scope>
    <source>
        <strain evidence="14 15">CCFEE 5522</strain>
    </source>
</reference>
<evidence type="ECO:0000256" key="1">
    <source>
        <dbReference type="ARBA" id="ARBA00000900"/>
    </source>
</evidence>
<evidence type="ECO:0000256" key="9">
    <source>
        <dbReference type="ARBA" id="ARBA00023110"/>
    </source>
</evidence>
<dbReference type="FunFam" id="3.30.40.10:FF:000055">
    <property type="entry name" value="Ubiquitin conjugation factor e4 a"/>
    <property type="match status" value="1"/>
</dbReference>
<dbReference type="CDD" id="cd16657">
    <property type="entry name" value="RING-Ubox_UBE4A"/>
    <property type="match status" value="1"/>
</dbReference>
<comment type="catalytic activity">
    <reaction evidence="1">
        <text>S-ubiquitinyl-[E2 ubiquitin-conjugating enzyme]-L-cysteine + [acceptor protein]-L-lysine = [E2 ubiquitin-conjugating enzyme]-L-cysteine + N(6)-ubiquitinyl-[acceptor protein]-L-lysine.</text>
        <dbReference type="EC" id="2.3.2.27"/>
    </reaction>
</comment>
<feature type="region of interest" description="Disordered" evidence="12">
    <location>
        <begin position="36"/>
        <end position="136"/>
    </location>
</feature>
<dbReference type="InterPro" id="IPR013083">
    <property type="entry name" value="Znf_RING/FYVE/PHD"/>
</dbReference>
<dbReference type="InterPro" id="IPR045132">
    <property type="entry name" value="UBE4"/>
</dbReference>
<feature type="coiled-coil region" evidence="11">
    <location>
        <begin position="539"/>
        <end position="573"/>
    </location>
</feature>
<comment type="subcellular location">
    <subcellularLocation>
        <location evidence="3">Cytoplasm</location>
    </subcellularLocation>
    <subcellularLocation>
        <location evidence="2">Nucleus</location>
    </subcellularLocation>
</comment>
<dbReference type="Pfam" id="PF04564">
    <property type="entry name" value="U-box"/>
    <property type="match status" value="1"/>
</dbReference>